<keyword evidence="3" id="KW-1185">Reference proteome</keyword>
<protein>
    <submittedName>
        <fullName evidence="2">Uncharacterized protein</fullName>
    </submittedName>
</protein>
<reference evidence="2 3" key="1">
    <citation type="journal article" date="2019" name="Int. J. Syst. Evol. Microbiol.">
        <title>The Global Catalogue of Microorganisms (GCM) 10K type strain sequencing project: providing services to taxonomists for standard genome sequencing and annotation.</title>
        <authorList>
            <consortium name="The Broad Institute Genomics Platform"/>
            <consortium name="The Broad Institute Genome Sequencing Center for Infectious Disease"/>
            <person name="Wu L."/>
            <person name="Ma J."/>
        </authorList>
    </citation>
    <scope>NUCLEOTIDE SEQUENCE [LARGE SCALE GENOMIC DNA]</scope>
    <source>
        <strain evidence="2 3">JCM 14718</strain>
    </source>
</reference>
<sequence>MAQCHGFRCQATGRSLGVARSGQARDPYGERDRQRHTGSIREGGRCDSGEDRCEGRCGGRPQIHCRWCRWVGGNTGRWCRCSGRHVGGPTREARSQRIRFPPNTAASTTQAINKAIVRAASRRTGGFQRSFRYCGAAATRDGETDAATGPIRGE</sequence>
<gene>
    <name evidence="2" type="ORF">GCM10009765_23560</name>
</gene>
<evidence type="ECO:0000313" key="3">
    <source>
        <dbReference type="Proteomes" id="UP001500618"/>
    </source>
</evidence>
<accession>A0ABN2GM62</accession>
<dbReference type="EMBL" id="BAAANY010000008">
    <property type="protein sequence ID" value="GAA1673511.1"/>
    <property type="molecule type" value="Genomic_DNA"/>
</dbReference>
<proteinExistence type="predicted"/>
<organism evidence="2 3">
    <name type="scientific">Fodinicola feengrottensis</name>
    <dbReference type="NCBI Taxonomy" id="435914"/>
    <lineage>
        <taxon>Bacteria</taxon>
        <taxon>Bacillati</taxon>
        <taxon>Actinomycetota</taxon>
        <taxon>Actinomycetes</taxon>
        <taxon>Mycobacteriales</taxon>
        <taxon>Fodinicola</taxon>
    </lineage>
</organism>
<evidence type="ECO:0000313" key="2">
    <source>
        <dbReference type="EMBL" id="GAA1673511.1"/>
    </source>
</evidence>
<feature type="compositionally biased region" description="Basic and acidic residues" evidence="1">
    <location>
        <begin position="42"/>
        <end position="57"/>
    </location>
</feature>
<name>A0ABN2GM62_9ACTN</name>
<evidence type="ECO:0000256" key="1">
    <source>
        <dbReference type="SAM" id="MobiDB-lite"/>
    </source>
</evidence>
<feature type="region of interest" description="Disordered" evidence="1">
    <location>
        <begin position="18"/>
        <end position="57"/>
    </location>
</feature>
<dbReference type="Proteomes" id="UP001500618">
    <property type="component" value="Unassembled WGS sequence"/>
</dbReference>
<comment type="caution">
    <text evidence="2">The sequence shown here is derived from an EMBL/GenBank/DDBJ whole genome shotgun (WGS) entry which is preliminary data.</text>
</comment>